<feature type="domain" description="PCI" evidence="2">
    <location>
        <begin position="209"/>
        <end position="392"/>
    </location>
</feature>
<organism evidence="3 4">
    <name type="scientific">Dissophora globulifera</name>
    <dbReference type="NCBI Taxonomy" id="979702"/>
    <lineage>
        <taxon>Eukaryota</taxon>
        <taxon>Fungi</taxon>
        <taxon>Fungi incertae sedis</taxon>
        <taxon>Mucoromycota</taxon>
        <taxon>Mortierellomycotina</taxon>
        <taxon>Mortierellomycetes</taxon>
        <taxon>Mortierellales</taxon>
        <taxon>Mortierellaceae</taxon>
        <taxon>Dissophora</taxon>
    </lineage>
</organism>
<dbReference type="GO" id="GO:0070390">
    <property type="term" value="C:transcription export complex 2"/>
    <property type="evidence" value="ECO:0007669"/>
    <property type="project" value="TreeGrafter"/>
</dbReference>
<gene>
    <name evidence="3" type="primary">CSN12</name>
    <name evidence="3" type="ORF">BGZ99_009513</name>
</gene>
<dbReference type="OrthoDB" id="10252687at2759"/>
<dbReference type="InterPro" id="IPR036388">
    <property type="entry name" value="WH-like_DNA-bd_sf"/>
</dbReference>
<evidence type="ECO:0000259" key="2">
    <source>
        <dbReference type="PROSITE" id="PS50250"/>
    </source>
</evidence>
<accession>A0A9P6R4D1</accession>
<dbReference type="AlphaFoldDB" id="A0A9P6R4D1"/>
<reference evidence="3" key="1">
    <citation type="journal article" date="2020" name="Fungal Divers.">
        <title>Resolving the Mortierellaceae phylogeny through synthesis of multi-gene phylogenetics and phylogenomics.</title>
        <authorList>
            <person name="Vandepol N."/>
            <person name="Liber J."/>
            <person name="Desiro A."/>
            <person name="Na H."/>
            <person name="Kennedy M."/>
            <person name="Barry K."/>
            <person name="Grigoriev I.V."/>
            <person name="Miller A.N."/>
            <person name="O'Donnell K."/>
            <person name="Stajich J.E."/>
            <person name="Bonito G."/>
        </authorList>
    </citation>
    <scope>NUCLEOTIDE SEQUENCE</scope>
    <source>
        <strain evidence="3">REB-010B</strain>
    </source>
</reference>
<dbReference type="InterPro" id="IPR045114">
    <property type="entry name" value="Csn12-like"/>
</dbReference>
<dbReference type="PANTHER" id="PTHR12732">
    <property type="entry name" value="UNCHARACTERIZED PROTEASOME COMPONENT REGION PCI-CONTAINING"/>
    <property type="match status" value="1"/>
</dbReference>
<dbReference type="PROSITE" id="PS50250">
    <property type="entry name" value="PCI"/>
    <property type="match status" value="1"/>
</dbReference>
<evidence type="ECO:0000256" key="1">
    <source>
        <dbReference type="ARBA" id="ARBA00025771"/>
    </source>
</evidence>
<sequence length="400" mass="45871">MKLTMYLGQVNNAILQENDHKLASFLQIYSKHSEKLLNETPEPVWEIEQICMDRLPAPWNELVYRHILAIKAVWDGEFITAYTEQSAAIPLFLREFQTLTNWPLETLYILNGDLRRVAVLADSQLVARGEKPSKLEDCARTINKSFTVCITDRSPLQFSRKWGTYNIVGILFRTYFKLKSHNLCKNILRAVKAAADLPDLDQFPMAHQVTMRYYTGVLSFFNDDYKKAEPDLQFAFDHTPPRFHKNRRLILHYLIPTRLLHGSLPSARLLEEFSELAELYRPLATAIRTGNVRLFDETLVSGGARLIGLGTYLTVEQSRGVAVRTLFKKVFTLMSPSNKLGISLFQTALEFVGVQADEDEVECMLANMIYKGYIRGYISHEKRVLVLSQKDPFPGLEIQS</sequence>
<dbReference type="Proteomes" id="UP000738325">
    <property type="component" value="Unassembled WGS sequence"/>
</dbReference>
<name>A0A9P6R4D1_9FUNG</name>
<proteinExistence type="inferred from homology"/>
<comment type="caution">
    <text evidence="3">The sequence shown here is derived from an EMBL/GenBank/DDBJ whole genome shotgun (WGS) entry which is preliminary data.</text>
</comment>
<dbReference type="EMBL" id="JAAAIP010000810">
    <property type="protein sequence ID" value="KAG0312453.1"/>
    <property type="molecule type" value="Genomic_DNA"/>
</dbReference>
<dbReference type="GO" id="GO:0003723">
    <property type="term" value="F:RNA binding"/>
    <property type="evidence" value="ECO:0007669"/>
    <property type="project" value="InterPro"/>
</dbReference>
<dbReference type="Gene3D" id="1.10.10.10">
    <property type="entry name" value="Winged helix-like DNA-binding domain superfamily/Winged helix DNA-binding domain"/>
    <property type="match status" value="1"/>
</dbReference>
<dbReference type="PANTHER" id="PTHR12732:SF0">
    <property type="entry name" value="PCI DOMAIN-CONTAINING PROTEIN 2"/>
    <property type="match status" value="1"/>
</dbReference>
<evidence type="ECO:0000313" key="4">
    <source>
        <dbReference type="Proteomes" id="UP000738325"/>
    </source>
</evidence>
<dbReference type="Pfam" id="PF01399">
    <property type="entry name" value="PCI"/>
    <property type="match status" value="1"/>
</dbReference>
<dbReference type="InterPro" id="IPR000717">
    <property type="entry name" value="PCI_dom"/>
</dbReference>
<dbReference type="GO" id="GO:0003690">
    <property type="term" value="F:double-stranded DNA binding"/>
    <property type="evidence" value="ECO:0007669"/>
    <property type="project" value="InterPro"/>
</dbReference>
<dbReference type="GO" id="GO:0006368">
    <property type="term" value="P:transcription elongation by RNA polymerase II"/>
    <property type="evidence" value="ECO:0007669"/>
    <property type="project" value="TreeGrafter"/>
</dbReference>
<dbReference type="GO" id="GO:0016973">
    <property type="term" value="P:poly(A)+ mRNA export from nucleus"/>
    <property type="evidence" value="ECO:0007669"/>
    <property type="project" value="TreeGrafter"/>
</dbReference>
<keyword evidence="4" id="KW-1185">Reference proteome</keyword>
<comment type="similarity">
    <text evidence="1">Belongs to the CSN12 family.</text>
</comment>
<protein>
    <submittedName>
        <fullName evidence="3">COP9 signalosome (CSN) subunit</fullName>
    </submittedName>
</protein>
<dbReference type="SMART" id="SM00753">
    <property type="entry name" value="PAM"/>
    <property type="match status" value="1"/>
</dbReference>
<dbReference type="GO" id="GO:0000973">
    <property type="term" value="P:post-transcriptional tethering of RNA polymerase II gene DNA at nuclear periphery"/>
    <property type="evidence" value="ECO:0007669"/>
    <property type="project" value="TreeGrafter"/>
</dbReference>
<evidence type="ECO:0000313" key="3">
    <source>
        <dbReference type="EMBL" id="KAG0312453.1"/>
    </source>
</evidence>